<organism evidence="1 2">
    <name type="scientific">Fusarium oxysporum f. sp. cubense (strain race 4)</name>
    <name type="common">Panama disease fungus</name>
    <dbReference type="NCBI Taxonomy" id="2502994"/>
    <lineage>
        <taxon>Eukaryota</taxon>
        <taxon>Fungi</taxon>
        <taxon>Dikarya</taxon>
        <taxon>Ascomycota</taxon>
        <taxon>Pezizomycotina</taxon>
        <taxon>Sordariomycetes</taxon>
        <taxon>Hypocreomycetidae</taxon>
        <taxon>Hypocreales</taxon>
        <taxon>Nectriaceae</taxon>
        <taxon>Fusarium</taxon>
        <taxon>Fusarium oxysporum species complex</taxon>
    </lineage>
</organism>
<reference evidence="2" key="1">
    <citation type="submission" date="2012-09" db="EMBL/GenBank/DDBJ databases">
        <title>Genome sequencing and comparative transcriptomics of race 1 and race 4 of banana pathogen: Fusarium oxysporum f. sp. cubense.</title>
        <authorList>
            <person name="Fang X."/>
            <person name="Huang J."/>
        </authorList>
    </citation>
    <scope>NUCLEOTIDE SEQUENCE [LARGE SCALE GENOMIC DNA]</scope>
    <source>
        <strain evidence="2">race 4</strain>
    </source>
</reference>
<dbReference type="Proteomes" id="UP000016929">
    <property type="component" value="Unassembled WGS sequence"/>
</dbReference>
<gene>
    <name evidence="1" type="ORF">FOC4_g10011675</name>
</gene>
<name>N1R6J8_FUSC4</name>
<protein>
    <submittedName>
        <fullName evidence="1">Uncharacterized protein</fullName>
    </submittedName>
</protein>
<evidence type="ECO:0000313" key="2">
    <source>
        <dbReference type="Proteomes" id="UP000016929"/>
    </source>
</evidence>
<dbReference type="EMBL" id="KB726997">
    <property type="protein sequence ID" value="EMT60404.1"/>
    <property type="molecule type" value="Genomic_DNA"/>
</dbReference>
<reference evidence="2" key="2">
    <citation type="journal article" date="2014" name="PLoS ONE">
        <title>Genome and Transcriptome Analysis of the Fungal Pathogen Fusarium oxysporum f. sp. cubense Causing Banana Vascular Wilt Disease.</title>
        <authorList>
            <person name="Guo L."/>
            <person name="Han L."/>
            <person name="Yang L."/>
            <person name="Zeng H."/>
            <person name="Fan D."/>
            <person name="Zhu Y."/>
            <person name="Feng Y."/>
            <person name="Wang G."/>
            <person name="Peng C."/>
            <person name="Jiang X."/>
            <person name="Zhou D."/>
            <person name="Ni P."/>
            <person name="Liang C."/>
            <person name="Liu L."/>
            <person name="Wang J."/>
            <person name="Mao C."/>
            <person name="Fang X."/>
            <person name="Peng M."/>
            <person name="Huang J."/>
        </authorList>
    </citation>
    <scope>NUCLEOTIDE SEQUENCE [LARGE SCALE GENOMIC DNA]</scope>
    <source>
        <strain evidence="2">race 4</strain>
    </source>
</reference>
<evidence type="ECO:0000313" key="1">
    <source>
        <dbReference type="EMBL" id="EMT60404.1"/>
    </source>
</evidence>
<dbReference type="HOGENOM" id="CLU_2984478_0_0_1"/>
<feature type="non-terminal residue" evidence="1">
    <location>
        <position position="1"/>
    </location>
</feature>
<sequence length="58" mass="6262">SVRHNNAMPIYIMDAEICENTTTAFLGATAGFGEGCPKRQVVLSSDTSRSMMLTKVLP</sequence>
<keyword evidence="2" id="KW-1185">Reference proteome</keyword>
<dbReference type="AlphaFoldDB" id="N1R6J8"/>
<proteinExistence type="predicted"/>
<accession>N1R6J8</accession>